<gene>
    <name evidence="1" type="ORF">K435DRAFT_859785</name>
</gene>
<protein>
    <submittedName>
        <fullName evidence="1">Uncharacterized protein</fullName>
    </submittedName>
</protein>
<dbReference type="Proteomes" id="UP000297245">
    <property type="component" value="Unassembled WGS sequence"/>
</dbReference>
<evidence type="ECO:0000313" key="2">
    <source>
        <dbReference type="Proteomes" id="UP000297245"/>
    </source>
</evidence>
<reference evidence="1 2" key="1">
    <citation type="journal article" date="2019" name="Nat. Ecol. Evol.">
        <title>Megaphylogeny resolves global patterns of mushroom evolution.</title>
        <authorList>
            <person name="Varga T."/>
            <person name="Krizsan K."/>
            <person name="Foldi C."/>
            <person name="Dima B."/>
            <person name="Sanchez-Garcia M."/>
            <person name="Sanchez-Ramirez S."/>
            <person name="Szollosi G.J."/>
            <person name="Szarkandi J.G."/>
            <person name="Papp V."/>
            <person name="Albert L."/>
            <person name="Andreopoulos W."/>
            <person name="Angelini C."/>
            <person name="Antonin V."/>
            <person name="Barry K.W."/>
            <person name="Bougher N.L."/>
            <person name="Buchanan P."/>
            <person name="Buyck B."/>
            <person name="Bense V."/>
            <person name="Catcheside P."/>
            <person name="Chovatia M."/>
            <person name="Cooper J."/>
            <person name="Damon W."/>
            <person name="Desjardin D."/>
            <person name="Finy P."/>
            <person name="Geml J."/>
            <person name="Haridas S."/>
            <person name="Hughes K."/>
            <person name="Justo A."/>
            <person name="Karasinski D."/>
            <person name="Kautmanova I."/>
            <person name="Kiss B."/>
            <person name="Kocsube S."/>
            <person name="Kotiranta H."/>
            <person name="LaButti K.M."/>
            <person name="Lechner B.E."/>
            <person name="Liimatainen K."/>
            <person name="Lipzen A."/>
            <person name="Lukacs Z."/>
            <person name="Mihaltcheva S."/>
            <person name="Morgado L.N."/>
            <person name="Niskanen T."/>
            <person name="Noordeloos M.E."/>
            <person name="Ohm R.A."/>
            <person name="Ortiz-Santana B."/>
            <person name="Ovrebo C."/>
            <person name="Racz N."/>
            <person name="Riley R."/>
            <person name="Savchenko A."/>
            <person name="Shiryaev A."/>
            <person name="Soop K."/>
            <person name="Spirin V."/>
            <person name="Szebenyi C."/>
            <person name="Tomsovsky M."/>
            <person name="Tulloss R.E."/>
            <person name="Uehling J."/>
            <person name="Grigoriev I.V."/>
            <person name="Vagvolgyi C."/>
            <person name="Papp T."/>
            <person name="Martin F.M."/>
            <person name="Miettinen O."/>
            <person name="Hibbett D.S."/>
            <person name="Nagy L.G."/>
        </authorList>
    </citation>
    <scope>NUCLEOTIDE SEQUENCE [LARGE SCALE GENOMIC DNA]</scope>
    <source>
        <strain evidence="1 2">CBS 962.96</strain>
    </source>
</reference>
<keyword evidence="2" id="KW-1185">Reference proteome</keyword>
<dbReference type="AlphaFoldDB" id="A0A4S8M042"/>
<sequence>MTAWFYNFSANVETCYADTSLLQMVLSSLLAALFHYRASQQSHIARHHDVLSASSSNASTGSHYSSERERERTSRLLLFKSFDGFTRNLKTTEWWDRSTQDSRYYQNLTIKDIPLLPGFYRALYVFREIGLVEDQIVKIIGRGDGIEWAVLVVSV</sequence>
<dbReference type="EMBL" id="ML179205">
    <property type="protein sequence ID" value="THU95240.1"/>
    <property type="molecule type" value="Genomic_DNA"/>
</dbReference>
<proteinExistence type="predicted"/>
<organism evidence="1 2">
    <name type="scientific">Dendrothele bispora (strain CBS 962.96)</name>
    <dbReference type="NCBI Taxonomy" id="1314807"/>
    <lineage>
        <taxon>Eukaryota</taxon>
        <taxon>Fungi</taxon>
        <taxon>Dikarya</taxon>
        <taxon>Basidiomycota</taxon>
        <taxon>Agaricomycotina</taxon>
        <taxon>Agaricomycetes</taxon>
        <taxon>Agaricomycetidae</taxon>
        <taxon>Agaricales</taxon>
        <taxon>Agaricales incertae sedis</taxon>
        <taxon>Dendrothele</taxon>
    </lineage>
</organism>
<evidence type="ECO:0000313" key="1">
    <source>
        <dbReference type="EMBL" id="THU95240.1"/>
    </source>
</evidence>
<dbReference type="OrthoDB" id="19092at2759"/>
<name>A0A4S8M042_DENBC</name>
<accession>A0A4S8M042</accession>